<reference evidence="4 5" key="1">
    <citation type="journal article" date="2005" name="Int. J. Syst. Evol. Microbiol.">
        <title>Halobacillus yeomjeoni sp. nov., isolated from a marine solar saltern in Korea.</title>
        <authorList>
            <person name="Yoon J.H."/>
            <person name="Kang S.J."/>
            <person name="Lee C.H."/>
            <person name="Oh H.W."/>
            <person name="Oh T.K."/>
        </authorList>
    </citation>
    <scope>NUCLEOTIDE SEQUENCE [LARGE SCALE GENOMIC DNA]</scope>
    <source>
        <strain evidence="4 5">KCTC 3957</strain>
    </source>
</reference>
<accession>A0A931HXX8</accession>
<comment type="caution">
    <text evidence="4">The sequence shown here is derived from an EMBL/GenBank/DDBJ whole genome shotgun (WGS) entry which is preliminary data.</text>
</comment>
<dbReference type="EMBL" id="JADZSC010000003">
    <property type="protein sequence ID" value="MBH0231474.1"/>
    <property type="molecule type" value="Genomic_DNA"/>
</dbReference>
<keyword evidence="5" id="KW-1185">Reference proteome</keyword>
<keyword evidence="2" id="KW-0012">Acyltransferase</keyword>
<name>A0A931HXX8_9BACI</name>
<proteinExistence type="predicted"/>
<evidence type="ECO:0000256" key="2">
    <source>
        <dbReference type="ARBA" id="ARBA00023315"/>
    </source>
</evidence>
<evidence type="ECO:0000259" key="3">
    <source>
        <dbReference type="PROSITE" id="PS51186"/>
    </source>
</evidence>
<evidence type="ECO:0000256" key="1">
    <source>
        <dbReference type="ARBA" id="ARBA00022679"/>
    </source>
</evidence>
<protein>
    <submittedName>
        <fullName evidence="4">GNAT family N-acetyltransferase</fullName>
    </submittedName>
</protein>
<dbReference type="PANTHER" id="PTHR43877">
    <property type="entry name" value="AMINOALKYLPHOSPHONATE N-ACETYLTRANSFERASE-RELATED-RELATED"/>
    <property type="match status" value="1"/>
</dbReference>
<dbReference type="SUPFAM" id="SSF55729">
    <property type="entry name" value="Acyl-CoA N-acyltransferases (Nat)"/>
    <property type="match status" value="1"/>
</dbReference>
<sequence>MDITLREARLADYQNMLELYKELDDMHRMEYPELFIEPEGEVRPFEYIQKQIEEDDKYLVVAETADRIIGFAECAVMESSSFPVLRKRKWVELNSLVVRKGDQGMGTGKMLLDRVVMWSRERKINRIELQVYTFNSGALDFYKKKGFQNLHSRMYLDV</sequence>
<feature type="domain" description="N-acetyltransferase" evidence="3">
    <location>
        <begin position="3"/>
        <end position="158"/>
    </location>
</feature>
<dbReference type="AlphaFoldDB" id="A0A931HXX8"/>
<dbReference type="InterPro" id="IPR016181">
    <property type="entry name" value="Acyl_CoA_acyltransferase"/>
</dbReference>
<gene>
    <name evidence="4" type="ORF">H0267_14700</name>
</gene>
<keyword evidence="1" id="KW-0808">Transferase</keyword>
<dbReference type="Proteomes" id="UP000614490">
    <property type="component" value="Unassembled WGS sequence"/>
</dbReference>
<dbReference type="Pfam" id="PF00583">
    <property type="entry name" value="Acetyltransf_1"/>
    <property type="match status" value="1"/>
</dbReference>
<dbReference type="Gene3D" id="3.40.630.30">
    <property type="match status" value="1"/>
</dbReference>
<dbReference type="GO" id="GO:0016747">
    <property type="term" value="F:acyltransferase activity, transferring groups other than amino-acyl groups"/>
    <property type="evidence" value="ECO:0007669"/>
    <property type="project" value="InterPro"/>
</dbReference>
<dbReference type="PROSITE" id="PS51186">
    <property type="entry name" value="GNAT"/>
    <property type="match status" value="1"/>
</dbReference>
<dbReference type="InterPro" id="IPR000182">
    <property type="entry name" value="GNAT_dom"/>
</dbReference>
<evidence type="ECO:0000313" key="5">
    <source>
        <dbReference type="Proteomes" id="UP000614490"/>
    </source>
</evidence>
<evidence type="ECO:0000313" key="4">
    <source>
        <dbReference type="EMBL" id="MBH0231474.1"/>
    </source>
</evidence>
<dbReference type="CDD" id="cd04301">
    <property type="entry name" value="NAT_SF"/>
    <property type="match status" value="1"/>
</dbReference>
<dbReference type="RefSeq" id="WP_197318097.1">
    <property type="nucleotide sequence ID" value="NZ_JADZSC010000003.1"/>
</dbReference>
<organism evidence="4 5">
    <name type="scientific">Halobacillus yeomjeoni</name>
    <dbReference type="NCBI Taxonomy" id="311194"/>
    <lineage>
        <taxon>Bacteria</taxon>
        <taxon>Bacillati</taxon>
        <taxon>Bacillota</taxon>
        <taxon>Bacilli</taxon>
        <taxon>Bacillales</taxon>
        <taxon>Bacillaceae</taxon>
        <taxon>Halobacillus</taxon>
    </lineage>
</organism>
<dbReference type="InterPro" id="IPR050832">
    <property type="entry name" value="Bact_Acetyltransf"/>
</dbReference>